<feature type="coiled-coil region" evidence="3">
    <location>
        <begin position="1018"/>
        <end position="1049"/>
    </location>
</feature>
<dbReference type="Proteomes" id="UP000716291">
    <property type="component" value="Unassembled WGS sequence"/>
</dbReference>
<sequence>MEAKLERIRKQVNSKLDNQKLYAQTLIAIEETIQERNEQLTSTAYFAAMMTTLQSSQGSAELVGALIYLLDEVFPYLPHTVLRSRFNEVHTILERVYEEHKEEQPVVRSVLGCLQELLAAQDGPNWSTPLVKKAYQQILILSANASPKARKRAQDAVRVILSRPPPPTAIHPAADMTADFILRVLHEATKSDQQAAQQMLALLQTIVPYWPPHKFSVLCQVLLQLPKFNNVFLTKAAFDVFQALFDAQETDMDNEKFIALLGAICELKPAAVDERLLPAWLLIVGKAFPAYAKMSSNQCAKDIHTVFRLIFNDFQQDTKCYRQIANCLSTLVEYCISDSLIEGASSGENNGLNEMIQALEQGLGIHYQSAWVHVMTVQQAMFNKLNHYAAPLMNTVVGLLGELRLSPAETYKEQLDKTLGAAISTMGPEFFLKILPLNLENTSSNGVGRAFLLPLLKTYTTNTSLSYFVHALIPLGDRLAQKGEAAASRDLEMQAKVYETLVHQIWNLAPGFCDLPTDLTRAFNDSVAERFSSLLYSQPELRPTIAQALQLLVEKNQALAKSSADDAHLIKAYGLTKAEAAQNLNFLSKFAVNYLAVFFNVFSQISPMFRGFMADVIKAYLTITPPEDVNSTFKKVLGMLSQALESKEPAVDPSMAPMSHTMLDLAIIMIPFLDAESCELLYNGTVQSLLNKEDESTLQKKGYKVLNHLMGHPTGLQVITHHLDNLQGYLLEATGTCTVSAKKDRIKALSGVVSNLSSADLHFIPAILSEVVLASKDNNEKTRNFAFDLLVTMGGKMKEGGVVKTSRLEGFDASMPDSQANIQEYFTMLTAGLAGTTAHMISATIGALSRVFFEFKDDIPAELTYELLQTVNVLAASNNREIVKGAIGYVKVCVVVLESAIVQPQLGAIIQSLLKCVHQHKSHFKVKVRHLFERLIRKFGFETVSEMMPEDDRKMINNIQKRRLRAKRKKTTQADSDDEDNDVSARAAPKKGSFQDAYEEVLYGSDSEIDDDSDDEMIQNVKAAVDTLKQQKKKKNKQLQQQQAFIREDEDTPLDFLDRSALGHISSSKPVQRKVKSNKGAFAENDEGRLVIAEPKANEQGDDEEVAEDYYMQHVTNPDGFIRDKRNRIRFKKGKDAQDDSMEVDEDEDGSSKKKKVAQRYEKIGKEFRSKKAGGDVKRKGQMDPYSYVPLNKVIKKKGRRDQKVTYTGRVKKYAKGKLNELAIAMKTNTLI</sequence>
<keyword evidence="3" id="KW-0175">Coiled coil</keyword>
<comment type="caution">
    <text evidence="7">The sequence shown here is derived from an EMBL/GenBank/DDBJ whole genome shotgun (WGS) entry which is preliminary data.</text>
</comment>
<dbReference type="PANTHER" id="PTHR48287:SF1">
    <property type="entry name" value="ARM REPEAT SUPERFAMILY PROTEIN"/>
    <property type="match status" value="1"/>
</dbReference>
<feature type="region of interest" description="Disordered" evidence="4">
    <location>
        <begin position="1133"/>
        <end position="1184"/>
    </location>
</feature>
<dbReference type="GO" id="GO:0005634">
    <property type="term" value="C:nucleus"/>
    <property type="evidence" value="ECO:0007669"/>
    <property type="project" value="UniProtKB-SubCell"/>
</dbReference>
<protein>
    <recommendedName>
        <fullName evidence="9">Ribosomal RNA-processing protein 12-like conserved domain-containing protein</fullName>
    </recommendedName>
</protein>
<dbReference type="AlphaFoldDB" id="A0A9P6X3T8"/>
<dbReference type="PANTHER" id="PTHR48287">
    <property type="entry name" value="ARM REPEAT SUPERFAMILY PROTEIN"/>
    <property type="match status" value="1"/>
</dbReference>
<evidence type="ECO:0000259" key="5">
    <source>
        <dbReference type="Pfam" id="PF08161"/>
    </source>
</evidence>
<comment type="subcellular location">
    <subcellularLocation>
        <location evidence="1">Nucleus</location>
    </subcellularLocation>
</comment>
<dbReference type="Pfam" id="PF25772">
    <property type="entry name" value="HEAT_RRP12_N"/>
    <property type="match status" value="1"/>
</dbReference>
<proteinExistence type="predicted"/>
<evidence type="ECO:0000256" key="3">
    <source>
        <dbReference type="SAM" id="Coils"/>
    </source>
</evidence>
<evidence type="ECO:0008006" key="9">
    <source>
        <dbReference type="Google" id="ProtNLM"/>
    </source>
</evidence>
<feature type="domain" description="RRP12 N-terminal HEAT" evidence="6">
    <location>
        <begin position="16"/>
        <end position="251"/>
    </location>
</feature>
<dbReference type="EMBL" id="JAANQT010001595">
    <property type="protein sequence ID" value="KAG1304585.1"/>
    <property type="molecule type" value="Genomic_DNA"/>
</dbReference>
<reference evidence="7" key="1">
    <citation type="journal article" date="2020" name="Microb. Genom.">
        <title>Genetic diversity of clinical and environmental Mucorales isolates obtained from an investigation of mucormycosis cases among solid organ transplant recipients.</title>
        <authorList>
            <person name="Nguyen M.H."/>
            <person name="Kaul D."/>
            <person name="Muto C."/>
            <person name="Cheng S.J."/>
            <person name="Richter R.A."/>
            <person name="Bruno V.M."/>
            <person name="Liu G."/>
            <person name="Beyhan S."/>
            <person name="Sundermann A.J."/>
            <person name="Mounaud S."/>
            <person name="Pasculle A.W."/>
            <person name="Nierman W.C."/>
            <person name="Driscoll E."/>
            <person name="Cumbie R."/>
            <person name="Clancy C.J."/>
            <person name="Dupont C.L."/>
        </authorList>
    </citation>
    <scope>NUCLEOTIDE SEQUENCE</scope>
    <source>
        <strain evidence="7">GL11</strain>
    </source>
</reference>
<accession>A0A9P6X3T8</accession>
<evidence type="ECO:0000256" key="4">
    <source>
        <dbReference type="SAM" id="MobiDB-lite"/>
    </source>
</evidence>
<evidence type="ECO:0000313" key="8">
    <source>
        <dbReference type="Proteomes" id="UP000716291"/>
    </source>
</evidence>
<dbReference type="InterPro" id="IPR057860">
    <property type="entry name" value="HEAT_RRP12_N"/>
</dbReference>
<feature type="region of interest" description="Disordered" evidence="4">
    <location>
        <begin position="963"/>
        <end position="990"/>
    </location>
</feature>
<evidence type="ECO:0000256" key="1">
    <source>
        <dbReference type="ARBA" id="ARBA00004123"/>
    </source>
</evidence>
<keyword evidence="8" id="KW-1185">Reference proteome</keyword>
<dbReference type="OrthoDB" id="2192888at2759"/>
<feature type="compositionally biased region" description="Acidic residues" evidence="4">
    <location>
        <begin position="1139"/>
        <end position="1149"/>
    </location>
</feature>
<evidence type="ECO:0000259" key="6">
    <source>
        <dbReference type="Pfam" id="PF25772"/>
    </source>
</evidence>
<feature type="compositionally biased region" description="Basic and acidic residues" evidence="4">
    <location>
        <begin position="1159"/>
        <end position="1182"/>
    </location>
</feature>
<feature type="domain" description="RRP12 HEAT" evidence="5">
    <location>
        <begin position="316"/>
        <end position="604"/>
    </location>
</feature>
<dbReference type="Pfam" id="PF08161">
    <property type="entry name" value="RRP12_HEAT"/>
    <property type="match status" value="1"/>
</dbReference>
<organism evidence="7 8">
    <name type="scientific">Rhizopus oryzae</name>
    <name type="common">Mucormycosis agent</name>
    <name type="synonym">Rhizopus arrhizus var. delemar</name>
    <dbReference type="NCBI Taxonomy" id="64495"/>
    <lineage>
        <taxon>Eukaryota</taxon>
        <taxon>Fungi</taxon>
        <taxon>Fungi incertae sedis</taxon>
        <taxon>Mucoromycota</taxon>
        <taxon>Mucoromycotina</taxon>
        <taxon>Mucoromycetes</taxon>
        <taxon>Mucorales</taxon>
        <taxon>Mucorineae</taxon>
        <taxon>Rhizopodaceae</taxon>
        <taxon>Rhizopus</taxon>
    </lineage>
</organism>
<dbReference type="SUPFAM" id="SSF48371">
    <property type="entry name" value="ARM repeat"/>
    <property type="match status" value="1"/>
</dbReference>
<dbReference type="InterPro" id="IPR052087">
    <property type="entry name" value="RRP12"/>
</dbReference>
<gene>
    <name evidence="7" type="ORF">G6F64_009085</name>
</gene>
<dbReference type="InterPro" id="IPR012978">
    <property type="entry name" value="HEAT_RRP12"/>
</dbReference>
<evidence type="ECO:0000256" key="2">
    <source>
        <dbReference type="ARBA" id="ARBA00023242"/>
    </source>
</evidence>
<evidence type="ECO:0000313" key="7">
    <source>
        <dbReference type="EMBL" id="KAG1304585.1"/>
    </source>
</evidence>
<keyword evidence="2" id="KW-0539">Nucleus</keyword>
<dbReference type="InterPro" id="IPR016024">
    <property type="entry name" value="ARM-type_fold"/>
</dbReference>
<name>A0A9P6X3T8_RHIOR</name>